<dbReference type="SUPFAM" id="SSF48179">
    <property type="entry name" value="6-phosphogluconate dehydrogenase C-terminal domain-like"/>
    <property type="match status" value="2"/>
</dbReference>
<reference evidence="13" key="1">
    <citation type="submission" date="2021-12" db="EMBL/GenBank/DDBJ databases">
        <authorList>
            <person name="Rodrigo-Torres L."/>
            <person name="Arahal R. D."/>
            <person name="Lucena T."/>
        </authorList>
    </citation>
    <scope>NUCLEOTIDE SEQUENCE</scope>
    <source>
        <strain evidence="13">CECT 8267</strain>
    </source>
</reference>
<dbReference type="InterPro" id="IPR006176">
    <property type="entry name" value="3-OHacyl-CoA_DH_NAD-bd"/>
</dbReference>
<dbReference type="Pfam" id="PF02737">
    <property type="entry name" value="3HCDH_N"/>
    <property type="match status" value="1"/>
</dbReference>
<evidence type="ECO:0000256" key="7">
    <source>
        <dbReference type="ARBA" id="ARBA00023098"/>
    </source>
</evidence>
<dbReference type="PANTHER" id="PTHR43612:SF3">
    <property type="entry name" value="TRIFUNCTIONAL ENZYME SUBUNIT ALPHA, MITOCHONDRIAL"/>
    <property type="match status" value="1"/>
</dbReference>
<dbReference type="InterPro" id="IPR001753">
    <property type="entry name" value="Enoyl-CoA_hydra/iso"/>
</dbReference>
<protein>
    <submittedName>
        <fullName evidence="13">Fatty acid oxidation complex subunit alpha</fullName>
    </submittedName>
</protein>
<evidence type="ECO:0000256" key="8">
    <source>
        <dbReference type="ARBA" id="ARBA00023239"/>
    </source>
</evidence>
<evidence type="ECO:0000256" key="10">
    <source>
        <dbReference type="ARBA" id="ARBA00049556"/>
    </source>
</evidence>
<comment type="pathway">
    <text evidence="1">Lipid metabolism; fatty acid beta-oxidation.</text>
</comment>
<evidence type="ECO:0000259" key="12">
    <source>
        <dbReference type="Pfam" id="PF02737"/>
    </source>
</evidence>
<dbReference type="RefSeq" id="WP_237443475.1">
    <property type="nucleotide sequence ID" value="NZ_CAKLPX010000001.1"/>
</dbReference>
<evidence type="ECO:0000259" key="11">
    <source>
        <dbReference type="Pfam" id="PF00725"/>
    </source>
</evidence>
<dbReference type="PANTHER" id="PTHR43612">
    <property type="entry name" value="TRIFUNCTIONAL ENZYME SUBUNIT ALPHA"/>
    <property type="match status" value="1"/>
</dbReference>
<accession>A0ABN8EI49</accession>
<dbReference type="CDD" id="cd06558">
    <property type="entry name" value="crotonase-like"/>
    <property type="match status" value="1"/>
</dbReference>
<organism evidence="13 14">
    <name type="scientific">Sinobacterium norvegicum</name>
    <dbReference type="NCBI Taxonomy" id="1641715"/>
    <lineage>
        <taxon>Bacteria</taxon>
        <taxon>Pseudomonadati</taxon>
        <taxon>Pseudomonadota</taxon>
        <taxon>Gammaproteobacteria</taxon>
        <taxon>Cellvibrionales</taxon>
        <taxon>Spongiibacteraceae</taxon>
        <taxon>Sinobacterium</taxon>
    </lineage>
</organism>
<keyword evidence="7" id="KW-0443">Lipid metabolism</keyword>
<evidence type="ECO:0000256" key="1">
    <source>
        <dbReference type="ARBA" id="ARBA00005005"/>
    </source>
</evidence>
<dbReference type="InterPro" id="IPR008927">
    <property type="entry name" value="6-PGluconate_DH-like_C_sf"/>
</dbReference>
<keyword evidence="9" id="KW-0511">Multifunctional enzyme</keyword>
<evidence type="ECO:0000256" key="2">
    <source>
        <dbReference type="ARBA" id="ARBA00007005"/>
    </source>
</evidence>
<sequence>MSYIRLEKDSDGIVELIFDQPGKAVNTMGADYEVAMKQALVDIKAMIADGSVTGVYVRSGKPGQFFAGGDITEMLAMDLDMPAEEKARMYSALMDVKAPLRELETLGVPVAVGMNGPALGGGFEIALSCHYRVAVKGIQVGLPEAMIGLMPGAGGVVRLTRLIGMQESIGLISQGKRLKAEKALEAGIVDELVDSEEELAAKAKAWIKANPEAVQVWDKADYQMPGGDANSKDQGVQGLMFFGPSNVMAQTKGLMPAQQAIFACIVDSARVDFDTAQAIEGRYFLKLLTDQVARNMMMAFFVQMEALNKGASRPDGIDKTVVKKLGILGAGQMGAGIAVAASKAGIDVVLKDISQENADKGLAYAAASFKKQRRVTEEQATEYLARIQATADYADLAGCDLVIEAVFENRDVKAAVTKETEAVVGPDCIFASNTSALPITELAEASGRADNFIGMHFFSPAEKMPLVEIIRGDKTSDRALAVAFDISQKLGKTPIVVNDGPGFFTTRTIATTISQGAEMLEQGLNPVLIESAARDNGSPVGTLAAIDEISQETAYKNGQQLKADAEAQGKPMADNAASRVVDRMVNEFGRKGKIHGGGYYEYPEGGKKRIWSGLKEAFAPNGYTEIPYQDIKDRLVFCQSLEAVRAMEEGVITSVADANIGSIMGIGFPAQTGGALQAINAYGLKAFVERAQYLHQQYGDVFAVPELLIEKAEKGELFL</sequence>
<dbReference type="EMBL" id="CAKLPX010000001">
    <property type="protein sequence ID" value="CAH0990804.1"/>
    <property type="molecule type" value="Genomic_DNA"/>
</dbReference>
<proteinExistence type="inferred from homology"/>
<keyword evidence="8" id="KW-0456">Lyase</keyword>
<gene>
    <name evidence="13" type="primary">fadB_2</name>
    <name evidence="13" type="ORF">SIN8267_00904</name>
</gene>
<keyword evidence="4" id="KW-0442">Lipid degradation</keyword>
<dbReference type="SUPFAM" id="SSF51735">
    <property type="entry name" value="NAD(P)-binding Rossmann-fold domains"/>
    <property type="match status" value="1"/>
</dbReference>
<dbReference type="InterPro" id="IPR036291">
    <property type="entry name" value="NAD(P)-bd_dom_sf"/>
</dbReference>
<dbReference type="Pfam" id="PF00378">
    <property type="entry name" value="ECH_1"/>
    <property type="match status" value="1"/>
</dbReference>
<dbReference type="Proteomes" id="UP000838100">
    <property type="component" value="Unassembled WGS sequence"/>
</dbReference>
<dbReference type="Pfam" id="PF00725">
    <property type="entry name" value="3HCDH"/>
    <property type="match status" value="1"/>
</dbReference>
<evidence type="ECO:0000256" key="4">
    <source>
        <dbReference type="ARBA" id="ARBA00022963"/>
    </source>
</evidence>
<keyword evidence="14" id="KW-1185">Reference proteome</keyword>
<evidence type="ECO:0000256" key="3">
    <source>
        <dbReference type="ARBA" id="ARBA00022832"/>
    </source>
</evidence>
<dbReference type="InterPro" id="IPR006108">
    <property type="entry name" value="3HC_DH_C"/>
</dbReference>
<dbReference type="Gene3D" id="3.90.226.10">
    <property type="entry name" value="2-enoyl-CoA Hydratase, Chain A, domain 1"/>
    <property type="match status" value="1"/>
</dbReference>
<feature type="domain" description="3-hydroxyacyl-CoA dehydrogenase NAD binding" evidence="12">
    <location>
        <begin position="324"/>
        <end position="499"/>
    </location>
</feature>
<keyword evidence="5" id="KW-0560">Oxidoreductase</keyword>
<dbReference type="Gene3D" id="1.10.1040.50">
    <property type="match status" value="1"/>
</dbReference>
<evidence type="ECO:0000313" key="14">
    <source>
        <dbReference type="Proteomes" id="UP000838100"/>
    </source>
</evidence>
<comment type="similarity">
    <text evidence="2">In the central section; belongs to the 3-hydroxyacyl-CoA dehydrogenase family.</text>
</comment>
<keyword evidence="3" id="KW-0276">Fatty acid metabolism</keyword>
<evidence type="ECO:0000313" key="13">
    <source>
        <dbReference type="EMBL" id="CAH0990804.1"/>
    </source>
</evidence>
<keyword evidence="6" id="KW-0520">NAD</keyword>
<name>A0ABN8EI49_9GAMM</name>
<dbReference type="SUPFAM" id="SSF52096">
    <property type="entry name" value="ClpP/crotonase"/>
    <property type="match status" value="1"/>
</dbReference>
<dbReference type="Gene3D" id="3.40.50.720">
    <property type="entry name" value="NAD(P)-binding Rossmann-like Domain"/>
    <property type="match status" value="1"/>
</dbReference>
<evidence type="ECO:0000256" key="6">
    <source>
        <dbReference type="ARBA" id="ARBA00023027"/>
    </source>
</evidence>
<feature type="domain" description="3-hydroxyacyl-CoA dehydrogenase C-terminal" evidence="11">
    <location>
        <begin position="502"/>
        <end position="602"/>
    </location>
</feature>
<dbReference type="InterPro" id="IPR050136">
    <property type="entry name" value="FA_oxidation_alpha_subunit"/>
</dbReference>
<comment type="catalytic activity">
    <reaction evidence="10">
        <text>a (3S)-3-hydroxyacyl-CoA + NAD(+) = a 3-oxoacyl-CoA + NADH + H(+)</text>
        <dbReference type="Rhea" id="RHEA:22432"/>
        <dbReference type="ChEBI" id="CHEBI:15378"/>
        <dbReference type="ChEBI" id="CHEBI:57318"/>
        <dbReference type="ChEBI" id="CHEBI:57540"/>
        <dbReference type="ChEBI" id="CHEBI:57945"/>
        <dbReference type="ChEBI" id="CHEBI:90726"/>
        <dbReference type="EC" id="1.1.1.35"/>
    </reaction>
</comment>
<evidence type="ECO:0000256" key="9">
    <source>
        <dbReference type="ARBA" id="ARBA00023268"/>
    </source>
</evidence>
<comment type="caution">
    <text evidence="13">The sequence shown here is derived from an EMBL/GenBank/DDBJ whole genome shotgun (WGS) entry which is preliminary data.</text>
</comment>
<dbReference type="InterPro" id="IPR029045">
    <property type="entry name" value="ClpP/crotonase-like_dom_sf"/>
</dbReference>
<evidence type="ECO:0000256" key="5">
    <source>
        <dbReference type="ARBA" id="ARBA00023002"/>
    </source>
</evidence>